<dbReference type="Proteomes" id="UP001154282">
    <property type="component" value="Unassembled WGS sequence"/>
</dbReference>
<keyword evidence="1 3" id="KW-0732">Signal</keyword>
<keyword evidence="6" id="KW-1185">Reference proteome</keyword>
<protein>
    <recommendedName>
        <fullName evidence="4">Gnk2-homologous domain-containing protein</fullName>
    </recommendedName>
</protein>
<feature type="signal peptide" evidence="3">
    <location>
        <begin position="1"/>
        <end position="16"/>
    </location>
</feature>
<feature type="chain" id="PRO_5043572394" description="Gnk2-homologous domain-containing protein" evidence="3">
    <location>
        <begin position="17"/>
        <end position="150"/>
    </location>
</feature>
<organism evidence="5 6">
    <name type="scientific">Linum tenue</name>
    <dbReference type="NCBI Taxonomy" id="586396"/>
    <lineage>
        <taxon>Eukaryota</taxon>
        <taxon>Viridiplantae</taxon>
        <taxon>Streptophyta</taxon>
        <taxon>Embryophyta</taxon>
        <taxon>Tracheophyta</taxon>
        <taxon>Spermatophyta</taxon>
        <taxon>Magnoliopsida</taxon>
        <taxon>eudicotyledons</taxon>
        <taxon>Gunneridae</taxon>
        <taxon>Pentapetalae</taxon>
        <taxon>rosids</taxon>
        <taxon>fabids</taxon>
        <taxon>Malpighiales</taxon>
        <taxon>Linaceae</taxon>
        <taxon>Linum</taxon>
    </lineage>
</organism>
<dbReference type="InterPro" id="IPR002902">
    <property type="entry name" value="GNK2"/>
</dbReference>
<keyword evidence="2" id="KW-0677">Repeat</keyword>
<feature type="domain" description="Gnk2-homologous" evidence="4">
    <location>
        <begin position="35"/>
        <end position="145"/>
    </location>
</feature>
<evidence type="ECO:0000259" key="4">
    <source>
        <dbReference type="PROSITE" id="PS51473"/>
    </source>
</evidence>
<evidence type="ECO:0000256" key="1">
    <source>
        <dbReference type="ARBA" id="ARBA00022729"/>
    </source>
</evidence>
<dbReference type="EMBL" id="CAMGYJ010000006">
    <property type="protein sequence ID" value="CAI0428747.1"/>
    <property type="molecule type" value="Genomic_DNA"/>
</dbReference>
<reference evidence="5" key="1">
    <citation type="submission" date="2022-08" db="EMBL/GenBank/DDBJ databases">
        <authorList>
            <person name="Gutierrez-Valencia J."/>
        </authorList>
    </citation>
    <scope>NUCLEOTIDE SEQUENCE</scope>
</reference>
<dbReference type="InterPro" id="IPR038408">
    <property type="entry name" value="GNK2_sf"/>
</dbReference>
<dbReference type="AlphaFoldDB" id="A0AAV0L4C9"/>
<accession>A0AAV0L4C9</accession>
<dbReference type="PROSITE" id="PS51473">
    <property type="entry name" value="GNK2"/>
    <property type="match status" value="1"/>
</dbReference>
<evidence type="ECO:0000256" key="3">
    <source>
        <dbReference type="SAM" id="SignalP"/>
    </source>
</evidence>
<dbReference type="Gene3D" id="3.30.430.20">
    <property type="entry name" value="Gnk2 domain, C-X8-C-X2-C motif"/>
    <property type="match status" value="1"/>
</dbReference>
<evidence type="ECO:0000313" key="6">
    <source>
        <dbReference type="Proteomes" id="UP001154282"/>
    </source>
</evidence>
<gene>
    <name evidence="5" type="ORF">LITE_LOCUS21803</name>
</gene>
<evidence type="ECO:0000256" key="2">
    <source>
        <dbReference type="ARBA" id="ARBA00022737"/>
    </source>
</evidence>
<evidence type="ECO:0000313" key="5">
    <source>
        <dbReference type="EMBL" id="CAI0428747.1"/>
    </source>
</evidence>
<proteinExistence type="predicted"/>
<dbReference type="Pfam" id="PF01657">
    <property type="entry name" value="Stress-antifung"/>
    <property type="match status" value="1"/>
</dbReference>
<name>A0AAV0L4C9_9ROSI</name>
<sequence length="150" mass="16099">MITTIFFAAWFLVSHADDRRGRLCVPAGQSGYLNYAWNETRLPTSNVQAGVLIYLQDKLRGQMKHGYMDVCAMGTFDDSGSGGRGDAQVGTEIFVFAACRSDLGAEGCQNCVGNATVIIRASCPDAVGAQGASADCCLRSRSINLLDKYQ</sequence>
<comment type="caution">
    <text evidence="5">The sequence shown here is derived from an EMBL/GenBank/DDBJ whole genome shotgun (WGS) entry which is preliminary data.</text>
</comment>